<gene>
    <name evidence="4" type="primary">atpF</name>
    <name evidence="4" type="ORF">Mcate_00323</name>
</gene>
<evidence type="ECO:0000256" key="2">
    <source>
        <dbReference type="ARBA" id="ARBA00022448"/>
    </source>
</evidence>
<dbReference type="OrthoDB" id="32611at2"/>
<accession>A0A399E9K5</accession>
<evidence type="ECO:0000313" key="5">
    <source>
        <dbReference type="Proteomes" id="UP000266089"/>
    </source>
</evidence>
<evidence type="ECO:0000256" key="3">
    <source>
        <dbReference type="ARBA" id="ARBA00023065"/>
    </source>
</evidence>
<comment type="caution">
    <text evidence="4">The sequence shown here is derived from an EMBL/GenBank/DDBJ whole genome shotgun (WGS) entry which is preliminary data.</text>
</comment>
<proteinExistence type="inferred from homology"/>
<dbReference type="Pfam" id="PF01990">
    <property type="entry name" value="ATP-synt_F"/>
    <property type="match status" value="1"/>
</dbReference>
<keyword evidence="2" id="KW-0813">Transport</keyword>
<name>A0A399E9K5_9DEIN</name>
<comment type="similarity">
    <text evidence="1">Belongs to the V-ATPase F subunit family.</text>
</comment>
<protein>
    <submittedName>
        <fullName evidence="4">V-type ATP synthase subunit F</fullName>
    </submittedName>
</protein>
<dbReference type="GO" id="GO:0046961">
    <property type="term" value="F:proton-transporting ATPase activity, rotational mechanism"/>
    <property type="evidence" value="ECO:0007669"/>
    <property type="project" value="InterPro"/>
</dbReference>
<dbReference type="InterPro" id="IPR036906">
    <property type="entry name" value="ATPase_V1_fsu_sf"/>
</dbReference>
<dbReference type="EMBL" id="QWKX01000005">
    <property type="protein sequence ID" value="RIH79500.1"/>
    <property type="molecule type" value="Genomic_DNA"/>
</dbReference>
<sequence>MKIGVLTDAETASGYRMAGLEAVVAAPEEAALRLVEMIQSNQYALVAVDQRLLPDPNKAAERAMRGRSAPVLLSLPNLLDTFSGGGDAKAYMRQLVRETIGFDIKL</sequence>
<evidence type="ECO:0000256" key="1">
    <source>
        <dbReference type="ARBA" id="ARBA00010148"/>
    </source>
</evidence>
<dbReference type="InterPro" id="IPR008218">
    <property type="entry name" value="ATPase_V1-cplx_f_g_su"/>
</dbReference>
<reference evidence="4 5" key="1">
    <citation type="submission" date="2018-08" db="EMBL/GenBank/DDBJ databases">
        <title>Meiothermus cateniformans JCM 15151 genome sequencing project.</title>
        <authorList>
            <person name="Da Costa M.S."/>
            <person name="Albuquerque L."/>
            <person name="Raposo P."/>
            <person name="Froufe H.J.C."/>
            <person name="Barroso C.S."/>
            <person name="Egas C."/>
        </authorList>
    </citation>
    <scope>NUCLEOTIDE SEQUENCE [LARGE SCALE GENOMIC DNA]</scope>
    <source>
        <strain evidence="4 5">JCM 15151</strain>
    </source>
</reference>
<evidence type="ECO:0000313" key="4">
    <source>
        <dbReference type="EMBL" id="RIH79500.1"/>
    </source>
</evidence>
<dbReference type="RefSeq" id="WP_027887215.1">
    <property type="nucleotide sequence ID" value="NZ_JBHSXZ010000004.1"/>
</dbReference>
<dbReference type="Gene3D" id="3.40.50.10580">
    <property type="entry name" value="ATPase, V1 complex, subunit F"/>
    <property type="match status" value="1"/>
</dbReference>
<dbReference type="SUPFAM" id="SSF159468">
    <property type="entry name" value="AtpF-like"/>
    <property type="match status" value="1"/>
</dbReference>
<keyword evidence="3" id="KW-0406">Ion transport</keyword>
<organism evidence="4 5">
    <name type="scientific">Meiothermus taiwanensis</name>
    <dbReference type="NCBI Taxonomy" id="172827"/>
    <lineage>
        <taxon>Bacteria</taxon>
        <taxon>Thermotogati</taxon>
        <taxon>Deinococcota</taxon>
        <taxon>Deinococci</taxon>
        <taxon>Thermales</taxon>
        <taxon>Thermaceae</taxon>
        <taxon>Meiothermus</taxon>
    </lineage>
</organism>
<dbReference type="Proteomes" id="UP000266089">
    <property type="component" value="Unassembled WGS sequence"/>
</dbReference>
<dbReference type="AlphaFoldDB" id="A0A399E9K5"/>